<reference evidence="1 3" key="1">
    <citation type="submission" date="2008-03" db="EMBL/GenBank/DDBJ databases">
        <title>Annotation of Ixodes scapularis.</title>
        <authorList>
            <consortium name="Ixodes scapularis Genome Project Consortium"/>
            <person name="Caler E."/>
            <person name="Hannick L.I."/>
            <person name="Bidwell S."/>
            <person name="Joardar V."/>
            <person name="Thiagarajan M."/>
            <person name="Amedeo P."/>
            <person name="Galinsky K.J."/>
            <person name="Schobel S."/>
            <person name="Inman J."/>
            <person name="Hostetler J."/>
            <person name="Miller J."/>
            <person name="Hammond M."/>
            <person name="Megy K."/>
            <person name="Lawson D."/>
            <person name="Kodira C."/>
            <person name="Sutton G."/>
            <person name="Meyer J."/>
            <person name="Hill C.A."/>
            <person name="Birren B."/>
            <person name="Nene V."/>
            <person name="Collins F."/>
            <person name="Alarcon-Chaidez F."/>
            <person name="Wikel S."/>
            <person name="Strausberg R."/>
        </authorList>
    </citation>
    <scope>NUCLEOTIDE SEQUENCE [LARGE SCALE GENOMIC DNA]</scope>
    <source>
        <strain evidence="3">Wikel</strain>
        <strain evidence="1">Wikel colony</strain>
    </source>
</reference>
<dbReference type="HOGENOM" id="CLU_1604536_0_0_1"/>
<dbReference type="AlphaFoldDB" id="B7PE11"/>
<dbReference type="VEuPathDB" id="VectorBase:ISCW018205"/>
<protein>
    <submittedName>
        <fullName evidence="1 2">Uncharacterized protein</fullName>
    </submittedName>
</protein>
<dbReference type="PaxDb" id="6945-B7PE11"/>
<dbReference type="EMBL" id="ABJB010417878">
    <property type="status" value="NOT_ANNOTATED_CDS"/>
    <property type="molecule type" value="Genomic_DNA"/>
</dbReference>
<sequence>MASVEDENSSGTSAVPRTPLRPVRLAHYSVLASECGQNFNDAFCGSCLAPGSLQVIAVLVVGCGGTSEKTSSHGDHCFCGFPTRGRWSLSTGQPQSKLQHNSNPLFPAPPLCHHEDCGDPHHYGDVTSPGRNRGNEAKMQRMRHSKRRSRHRITSACVTVDVTGLQ</sequence>
<name>B7PE11_IXOSC</name>
<evidence type="ECO:0000313" key="1">
    <source>
        <dbReference type="EMBL" id="EEC04833.1"/>
    </source>
</evidence>
<dbReference type="InParanoid" id="B7PE11"/>
<dbReference type="VEuPathDB" id="VectorBase:ISCI018205"/>
<proteinExistence type="predicted"/>
<accession>B7PE11</accession>
<evidence type="ECO:0000313" key="3">
    <source>
        <dbReference type="Proteomes" id="UP000001555"/>
    </source>
</evidence>
<keyword evidence="3" id="KW-1185">Reference proteome</keyword>
<dbReference type="EMBL" id="DS692880">
    <property type="protein sequence ID" value="EEC04833.1"/>
    <property type="molecule type" value="Genomic_DNA"/>
</dbReference>
<gene>
    <name evidence="1" type="ORF">IscW_ISCW018205</name>
</gene>
<evidence type="ECO:0000313" key="2">
    <source>
        <dbReference type="EnsemblMetazoa" id="ISCW018205-PA"/>
    </source>
</evidence>
<dbReference type="Proteomes" id="UP000001555">
    <property type="component" value="Unassembled WGS sequence"/>
</dbReference>
<dbReference type="EnsemblMetazoa" id="ISCW018205-RA">
    <property type="protein sequence ID" value="ISCW018205-PA"/>
    <property type="gene ID" value="ISCW018205"/>
</dbReference>
<organism>
    <name type="scientific">Ixodes scapularis</name>
    <name type="common">Black-legged tick</name>
    <name type="synonym">Deer tick</name>
    <dbReference type="NCBI Taxonomy" id="6945"/>
    <lineage>
        <taxon>Eukaryota</taxon>
        <taxon>Metazoa</taxon>
        <taxon>Ecdysozoa</taxon>
        <taxon>Arthropoda</taxon>
        <taxon>Chelicerata</taxon>
        <taxon>Arachnida</taxon>
        <taxon>Acari</taxon>
        <taxon>Parasitiformes</taxon>
        <taxon>Ixodida</taxon>
        <taxon>Ixodoidea</taxon>
        <taxon>Ixodidae</taxon>
        <taxon>Ixodinae</taxon>
        <taxon>Ixodes</taxon>
    </lineage>
</organism>
<reference evidence="2" key="2">
    <citation type="submission" date="2020-05" db="UniProtKB">
        <authorList>
            <consortium name="EnsemblMetazoa"/>
        </authorList>
    </citation>
    <scope>IDENTIFICATION</scope>
    <source>
        <strain evidence="2">wikel</strain>
    </source>
</reference>